<evidence type="ECO:0000256" key="1">
    <source>
        <dbReference type="SAM" id="Phobius"/>
    </source>
</evidence>
<name>A0A835U8R1_VANPL</name>
<comment type="caution">
    <text evidence="2">The sequence shown here is derived from an EMBL/GenBank/DDBJ whole genome shotgun (WGS) entry which is preliminary data.</text>
</comment>
<gene>
    <name evidence="2" type="ORF">HPP92_026837</name>
</gene>
<dbReference type="AlphaFoldDB" id="A0A835U8R1"/>
<dbReference type="EMBL" id="JADCNM010000130">
    <property type="protein sequence ID" value="KAG0450311.1"/>
    <property type="molecule type" value="Genomic_DNA"/>
</dbReference>
<protein>
    <submittedName>
        <fullName evidence="2">Uncharacterized protein</fullName>
    </submittedName>
</protein>
<keyword evidence="1" id="KW-0472">Membrane</keyword>
<evidence type="ECO:0000313" key="2">
    <source>
        <dbReference type="EMBL" id="KAG0450311.1"/>
    </source>
</evidence>
<feature type="transmembrane region" description="Helical" evidence="1">
    <location>
        <begin position="15"/>
        <end position="35"/>
    </location>
</feature>
<evidence type="ECO:0000313" key="3">
    <source>
        <dbReference type="Proteomes" id="UP000639772"/>
    </source>
</evidence>
<sequence>MPDDDLDLNEQGKKAVMKSGLSAATILLVITLLCYQTRPGKKIRNQGGRKRDLRSFRERRIACVTVSSVLTTREAAARKLSESHQCISHKETKQWMVGVGCV</sequence>
<reference evidence="2 3" key="1">
    <citation type="journal article" date="2020" name="Nat. Food">
        <title>A phased Vanilla planifolia genome enables genetic improvement of flavour and production.</title>
        <authorList>
            <person name="Hasing T."/>
            <person name="Tang H."/>
            <person name="Brym M."/>
            <person name="Khazi F."/>
            <person name="Huang T."/>
            <person name="Chambers A.H."/>
        </authorList>
    </citation>
    <scope>NUCLEOTIDE SEQUENCE [LARGE SCALE GENOMIC DNA]</scope>
    <source>
        <tissue evidence="2">Leaf</tissue>
    </source>
</reference>
<dbReference type="Proteomes" id="UP000639772">
    <property type="component" value="Unassembled WGS sequence"/>
</dbReference>
<organism evidence="2 3">
    <name type="scientific">Vanilla planifolia</name>
    <name type="common">Vanilla</name>
    <dbReference type="NCBI Taxonomy" id="51239"/>
    <lineage>
        <taxon>Eukaryota</taxon>
        <taxon>Viridiplantae</taxon>
        <taxon>Streptophyta</taxon>
        <taxon>Embryophyta</taxon>
        <taxon>Tracheophyta</taxon>
        <taxon>Spermatophyta</taxon>
        <taxon>Magnoliopsida</taxon>
        <taxon>Liliopsida</taxon>
        <taxon>Asparagales</taxon>
        <taxon>Orchidaceae</taxon>
        <taxon>Vanilloideae</taxon>
        <taxon>Vanilleae</taxon>
        <taxon>Vanilla</taxon>
    </lineage>
</organism>
<accession>A0A835U8R1</accession>
<keyword evidence="1" id="KW-0812">Transmembrane</keyword>
<proteinExistence type="predicted"/>
<keyword evidence="1" id="KW-1133">Transmembrane helix</keyword>